<evidence type="ECO:0000256" key="4">
    <source>
        <dbReference type="ARBA" id="ARBA00022692"/>
    </source>
</evidence>
<dbReference type="GO" id="GO:0005509">
    <property type="term" value="F:calcium ion binding"/>
    <property type="evidence" value="ECO:0007669"/>
    <property type="project" value="InterPro"/>
</dbReference>
<reference evidence="11" key="1">
    <citation type="journal article" date="2015" name="PLoS Genet.">
        <title>Genome Sequence and Transcriptome Analyses of Chrysochromulina tobin: Metabolic Tools for Enhanced Algal Fitness in the Prominent Order Prymnesiales (Haptophyceae).</title>
        <authorList>
            <person name="Hovde B.T."/>
            <person name="Deodato C.R."/>
            <person name="Hunsperger H.M."/>
            <person name="Ryken S.A."/>
            <person name="Yost W."/>
            <person name="Jha R.K."/>
            <person name="Patterson J."/>
            <person name="Monnat R.J. Jr."/>
            <person name="Barlow S.B."/>
            <person name="Starkenburg S.R."/>
            <person name="Cattolico R.A."/>
        </authorList>
    </citation>
    <scope>NUCLEOTIDE SEQUENCE</scope>
    <source>
        <strain evidence="11">CCMP291</strain>
    </source>
</reference>
<dbReference type="GO" id="GO:0006874">
    <property type="term" value="P:intracellular calcium ion homeostasis"/>
    <property type="evidence" value="ECO:0007669"/>
    <property type="project" value="TreeGrafter"/>
</dbReference>
<dbReference type="Proteomes" id="UP000037460">
    <property type="component" value="Unassembled WGS sequence"/>
</dbReference>
<dbReference type="InterPro" id="IPR004481">
    <property type="entry name" value="K/Na/Ca-exchanger"/>
</dbReference>
<dbReference type="Gene3D" id="1.20.1420.30">
    <property type="entry name" value="NCX, central ion-binding region"/>
    <property type="match status" value="1"/>
</dbReference>
<comment type="subcellular location">
    <subcellularLocation>
        <location evidence="1">Membrane</location>
        <topology evidence="1">Multi-pass membrane protein</topology>
    </subcellularLocation>
</comment>
<dbReference type="PANTHER" id="PTHR10846:SF73">
    <property type="entry name" value="SODIUM_CALCIUM EXCHANGER MEMBRANE REGION DOMAIN-CONTAINING PROTEIN"/>
    <property type="match status" value="1"/>
</dbReference>
<evidence type="ECO:0000256" key="8">
    <source>
        <dbReference type="SAM" id="Phobius"/>
    </source>
</evidence>
<feature type="transmembrane region" description="Helical" evidence="8">
    <location>
        <begin position="111"/>
        <end position="133"/>
    </location>
</feature>
<sequence length="431" mass="46733">MDELQSGGVVLYVVGILYMFLVIAITCDEYLVPALDVMVQRFEISPAIASATFMAAGGSAPELFVSLIGTMYGSDIGVGTVVGSAAINMLLVVGTCAVFARETLSLTWWPFLRDSVCCSLALLAVAAVLGILTPSRVELWEAGALLGLYACYCLLMPRHQTLRRSSLHVELLEEGESHVTPPDAVTECPFLVPFKVRPTVRESLLDPEAVADACIAFAFRKLKRAVASAFGRLDVDGNGFIEAAAVRQLLEELGHSECSEAMIEALDARLDQNEDGKISFFEFDSWYVARALVVEQKLTRAFRTCDSNGDGTVDEDGAKNLLEHLNPIQLQGDYREIELENAVESLLRKSLRSRRHRAKMASVVAVEPEAPNKEALVGPPAEDVAPNKDDVDNDEAVRADAAAYCSDSAPLSVEGEPVVAEDLSEVTITYR</sequence>
<accession>A0A0M0J824</accession>
<keyword evidence="6 8" id="KW-0472">Membrane</keyword>
<dbReference type="InterPro" id="IPR004837">
    <property type="entry name" value="NaCa_Exmemb"/>
</dbReference>
<dbReference type="GO" id="GO:0008273">
    <property type="term" value="F:calcium, potassium:sodium antiporter activity"/>
    <property type="evidence" value="ECO:0007669"/>
    <property type="project" value="TreeGrafter"/>
</dbReference>
<protein>
    <submittedName>
        <fullName evidence="10">Sodium potassium calcium exchanger 1</fullName>
    </submittedName>
</protein>
<dbReference type="Pfam" id="PF13499">
    <property type="entry name" value="EF-hand_7"/>
    <property type="match status" value="1"/>
</dbReference>
<dbReference type="GO" id="GO:0005262">
    <property type="term" value="F:calcium channel activity"/>
    <property type="evidence" value="ECO:0007669"/>
    <property type="project" value="TreeGrafter"/>
</dbReference>
<keyword evidence="4 8" id="KW-0812">Transmembrane</keyword>
<name>A0A0M0J824_9EUKA</name>
<keyword evidence="3" id="KW-0050">Antiport</keyword>
<evidence type="ECO:0000256" key="7">
    <source>
        <dbReference type="SAM" id="MobiDB-lite"/>
    </source>
</evidence>
<feature type="transmembrane region" description="Helical" evidence="8">
    <location>
        <begin position="44"/>
        <end position="64"/>
    </location>
</feature>
<dbReference type="InterPro" id="IPR044880">
    <property type="entry name" value="NCX_ion-bd_dom_sf"/>
</dbReference>
<feature type="transmembrane region" description="Helical" evidence="8">
    <location>
        <begin position="12"/>
        <end position="32"/>
    </location>
</feature>
<evidence type="ECO:0000259" key="9">
    <source>
        <dbReference type="PROSITE" id="PS50222"/>
    </source>
</evidence>
<dbReference type="GO" id="GO:0005886">
    <property type="term" value="C:plasma membrane"/>
    <property type="evidence" value="ECO:0007669"/>
    <property type="project" value="TreeGrafter"/>
</dbReference>
<keyword evidence="5 8" id="KW-1133">Transmembrane helix</keyword>
<dbReference type="OrthoDB" id="2127281at2759"/>
<dbReference type="PANTHER" id="PTHR10846">
    <property type="entry name" value="SODIUM/POTASSIUM/CALCIUM EXCHANGER"/>
    <property type="match status" value="1"/>
</dbReference>
<dbReference type="SUPFAM" id="SSF47473">
    <property type="entry name" value="EF-hand"/>
    <property type="match status" value="1"/>
</dbReference>
<feature type="region of interest" description="Disordered" evidence="7">
    <location>
        <begin position="369"/>
        <end position="391"/>
    </location>
</feature>
<gene>
    <name evidence="10" type="ORF">Ctob_000624</name>
</gene>
<evidence type="ECO:0000313" key="11">
    <source>
        <dbReference type="Proteomes" id="UP000037460"/>
    </source>
</evidence>
<proteinExistence type="inferred from homology"/>
<dbReference type="SMART" id="SM00054">
    <property type="entry name" value="EFh"/>
    <property type="match status" value="3"/>
</dbReference>
<dbReference type="AlphaFoldDB" id="A0A0M0J824"/>
<keyword evidence="3" id="KW-0813">Transport</keyword>
<keyword evidence="11" id="KW-1185">Reference proteome</keyword>
<evidence type="ECO:0000313" key="10">
    <source>
        <dbReference type="EMBL" id="KOO22751.1"/>
    </source>
</evidence>
<dbReference type="Gene3D" id="1.10.238.10">
    <property type="entry name" value="EF-hand"/>
    <property type="match status" value="1"/>
</dbReference>
<feature type="transmembrane region" description="Helical" evidence="8">
    <location>
        <begin position="139"/>
        <end position="157"/>
    </location>
</feature>
<comment type="similarity">
    <text evidence="2">Belongs to the Ca(2+):cation antiporter (CaCA) (TC 2.A.19) family. SLC24A subfamily.</text>
</comment>
<organism evidence="10 11">
    <name type="scientific">Chrysochromulina tobinii</name>
    <dbReference type="NCBI Taxonomy" id="1460289"/>
    <lineage>
        <taxon>Eukaryota</taxon>
        <taxon>Haptista</taxon>
        <taxon>Haptophyta</taxon>
        <taxon>Prymnesiophyceae</taxon>
        <taxon>Prymnesiales</taxon>
        <taxon>Chrysochromulinaceae</taxon>
        <taxon>Chrysochromulina</taxon>
    </lineage>
</organism>
<feature type="domain" description="EF-hand" evidence="9">
    <location>
        <begin position="221"/>
        <end position="256"/>
    </location>
</feature>
<dbReference type="PROSITE" id="PS50222">
    <property type="entry name" value="EF_HAND_2"/>
    <property type="match status" value="2"/>
</dbReference>
<evidence type="ECO:0000256" key="1">
    <source>
        <dbReference type="ARBA" id="ARBA00004141"/>
    </source>
</evidence>
<evidence type="ECO:0000256" key="2">
    <source>
        <dbReference type="ARBA" id="ARBA00005364"/>
    </source>
</evidence>
<evidence type="ECO:0000256" key="5">
    <source>
        <dbReference type="ARBA" id="ARBA00022989"/>
    </source>
</evidence>
<dbReference type="EMBL" id="JWZX01003253">
    <property type="protein sequence ID" value="KOO22751.1"/>
    <property type="molecule type" value="Genomic_DNA"/>
</dbReference>
<comment type="caution">
    <text evidence="10">The sequence shown here is derived from an EMBL/GenBank/DDBJ whole genome shotgun (WGS) entry which is preliminary data.</text>
</comment>
<dbReference type="InterPro" id="IPR002048">
    <property type="entry name" value="EF_hand_dom"/>
</dbReference>
<evidence type="ECO:0000256" key="6">
    <source>
        <dbReference type="ARBA" id="ARBA00023136"/>
    </source>
</evidence>
<feature type="domain" description="EF-hand" evidence="9">
    <location>
        <begin position="293"/>
        <end position="328"/>
    </location>
</feature>
<dbReference type="Pfam" id="PF01699">
    <property type="entry name" value="Na_Ca_ex"/>
    <property type="match status" value="1"/>
</dbReference>
<dbReference type="InterPro" id="IPR011992">
    <property type="entry name" value="EF-hand-dom_pair"/>
</dbReference>
<evidence type="ECO:0000256" key="3">
    <source>
        <dbReference type="ARBA" id="ARBA00022449"/>
    </source>
</evidence>
<dbReference type="CDD" id="cd00051">
    <property type="entry name" value="EFh"/>
    <property type="match status" value="1"/>
</dbReference>
<feature type="transmembrane region" description="Helical" evidence="8">
    <location>
        <begin position="76"/>
        <end position="99"/>
    </location>
</feature>